<organism evidence="2 3">
    <name type="scientific">Adiantum capillus-veneris</name>
    <name type="common">Maidenhair fern</name>
    <dbReference type="NCBI Taxonomy" id="13818"/>
    <lineage>
        <taxon>Eukaryota</taxon>
        <taxon>Viridiplantae</taxon>
        <taxon>Streptophyta</taxon>
        <taxon>Embryophyta</taxon>
        <taxon>Tracheophyta</taxon>
        <taxon>Polypodiopsida</taxon>
        <taxon>Polypodiidae</taxon>
        <taxon>Polypodiales</taxon>
        <taxon>Pteridineae</taxon>
        <taxon>Pteridaceae</taxon>
        <taxon>Vittarioideae</taxon>
        <taxon>Adiantum</taxon>
    </lineage>
</organism>
<sequence length="149" mass="16837">MLSFLSKSQLTSGNGQQCIVCWGHGPELATAKISCNTIEMQKRLATHTQKGQELSRHSDAKLIHAGIMVSLIGKGIQDRRWLLQQQNIFVPYYGAHIIVSYTMNREDFAERAMKEGVIPPLLELLRGRLTWVEHRVPVRALGYLASFSF</sequence>
<accession>A0A9D4UZ80</accession>
<dbReference type="PANTHER" id="PTHR46578">
    <property type="entry name" value="ARM-REPEAT/TETRATRICOPEPTIDE REPEAT (TPR)-LIKE PROTEIN"/>
    <property type="match status" value="1"/>
</dbReference>
<protein>
    <recommendedName>
        <fullName evidence="1">ARM repeat N-terminal plant domain-containing protein</fullName>
    </recommendedName>
</protein>
<name>A0A9D4UZ80_ADICA</name>
<gene>
    <name evidence="2" type="ORF">GOP47_0008631</name>
</gene>
<dbReference type="PANTHER" id="PTHR46578:SF2">
    <property type="entry name" value="ARM-REPEAT_TETRATRICOPEPTIDE REPEAT (TPR)-LIKE PROTEIN"/>
    <property type="match status" value="1"/>
</dbReference>
<reference evidence="2" key="1">
    <citation type="submission" date="2021-01" db="EMBL/GenBank/DDBJ databases">
        <title>Adiantum capillus-veneris genome.</title>
        <authorList>
            <person name="Fang Y."/>
            <person name="Liao Q."/>
        </authorList>
    </citation>
    <scope>NUCLEOTIDE SEQUENCE</scope>
    <source>
        <strain evidence="2">H3</strain>
        <tissue evidence="2">Leaf</tissue>
    </source>
</reference>
<evidence type="ECO:0000313" key="2">
    <source>
        <dbReference type="EMBL" id="KAI5076566.1"/>
    </source>
</evidence>
<dbReference type="InterPro" id="IPR058868">
    <property type="entry name" value="ARM_7"/>
</dbReference>
<proteinExistence type="predicted"/>
<evidence type="ECO:0000313" key="3">
    <source>
        <dbReference type="Proteomes" id="UP000886520"/>
    </source>
</evidence>
<evidence type="ECO:0000259" key="1">
    <source>
        <dbReference type="Pfam" id="PF26524"/>
    </source>
</evidence>
<dbReference type="OrthoDB" id="1721358at2759"/>
<dbReference type="AlphaFoldDB" id="A0A9D4UZ80"/>
<keyword evidence="3" id="KW-1185">Reference proteome</keyword>
<feature type="domain" description="ARM repeat N-terminal plant" evidence="1">
    <location>
        <begin position="56"/>
        <end position="148"/>
    </location>
</feature>
<dbReference type="Proteomes" id="UP000886520">
    <property type="component" value="Chromosome 8"/>
</dbReference>
<dbReference type="EMBL" id="JABFUD020000008">
    <property type="protein sequence ID" value="KAI5076566.1"/>
    <property type="molecule type" value="Genomic_DNA"/>
</dbReference>
<comment type="caution">
    <text evidence="2">The sequence shown here is derived from an EMBL/GenBank/DDBJ whole genome shotgun (WGS) entry which is preliminary data.</text>
</comment>
<dbReference type="Pfam" id="PF26524">
    <property type="entry name" value="ARM_7"/>
    <property type="match status" value="1"/>
</dbReference>